<dbReference type="GO" id="GO:0070290">
    <property type="term" value="F:N-acylphosphatidylethanolamine-specific phospholipase D activity"/>
    <property type="evidence" value="ECO:0007669"/>
    <property type="project" value="InterPro"/>
</dbReference>
<accession>A0A382S166</accession>
<evidence type="ECO:0000259" key="1">
    <source>
        <dbReference type="Pfam" id="PF12706"/>
    </source>
</evidence>
<sequence>NKPFSELLKWQWNRVSPEPLAFPLAENDPVFLKNNRIEPTLTWIGHSTLLLQFDGFNILTDPHMTQRASPVSFAGPKRFMKPGISIEELPHIDLIVISHNHYDHLDRLTLEKIYQKQEDQPPKIFVPLRQKKWFEGLDITNVVEMDWWEEQEFEVWKIHAVPVQHWSSRSLWDRNQVLWAGWVLEHPKFRFFFAGDTGYSKDFINLGKKFDGFDLAAIPIGAYEPRWFMKQSHINPEESVRIHQDINSRYSVAIHWGTFLFTDEPVDEPPQRLKNALAKKSIPNERFFLMQHGETRSLKFLLR</sequence>
<dbReference type="PANTHER" id="PTHR15032">
    <property type="entry name" value="N-ACYL-PHOSPHATIDYLETHANOLAMINE-HYDROLYZING PHOSPHOLIPASE D"/>
    <property type="match status" value="1"/>
</dbReference>
<feature type="domain" description="Metallo-beta-lactamase" evidence="1">
    <location>
        <begin position="57"/>
        <end position="256"/>
    </location>
</feature>
<feature type="non-terminal residue" evidence="2">
    <location>
        <position position="1"/>
    </location>
</feature>
<organism evidence="2">
    <name type="scientific">marine metagenome</name>
    <dbReference type="NCBI Taxonomy" id="408172"/>
    <lineage>
        <taxon>unclassified sequences</taxon>
        <taxon>metagenomes</taxon>
        <taxon>ecological metagenomes</taxon>
    </lineage>
</organism>
<dbReference type="InterPro" id="IPR024884">
    <property type="entry name" value="NAPE-PLD"/>
</dbReference>
<dbReference type="Gene3D" id="3.60.15.10">
    <property type="entry name" value="Ribonuclease Z/Hydroxyacylglutathione hydrolase-like"/>
    <property type="match status" value="1"/>
</dbReference>
<protein>
    <recommendedName>
        <fullName evidence="1">Metallo-beta-lactamase domain-containing protein</fullName>
    </recommendedName>
</protein>
<dbReference type="PANTHER" id="PTHR15032:SF4">
    <property type="entry name" value="N-ACYL-PHOSPHATIDYLETHANOLAMINE-HYDROLYZING PHOSPHOLIPASE D"/>
    <property type="match status" value="1"/>
</dbReference>
<evidence type="ECO:0000313" key="2">
    <source>
        <dbReference type="EMBL" id="SVD03674.1"/>
    </source>
</evidence>
<name>A0A382S166_9ZZZZ</name>
<dbReference type="EMBL" id="UINC01125684">
    <property type="protein sequence ID" value="SVD03674.1"/>
    <property type="molecule type" value="Genomic_DNA"/>
</dbReference>
<proteinExistence type="predicted"/>
<reference evidence="2" key="1">
    <citation type="submission" date="2018-05" db="EMBL/GenBank/DDBJ databases">
        <authorList>
            <person name="Lanie J.A."/>
            <person name="Ng W.-L."/>
            <person name="Kazmierczak K.M."/>
            <person name="Andrzejewski T.M."/>
            <person name="Davidsen T.M."/>
            <person name="Wayne K.J."/>
            <person name="Tettelin H."/>
            <person name="Glass J.I."/>
            <person name="Rusch D."/>
            <person name="Podicherti R."/>
            <person name="Tsui H.-C.T."/>
            <person name="Winkler M.E."/>
        </authorList>
    </citation>
    <scope>NUCLEOTIDE SEQUENCE</scope>
</reference>
<dbReference type="GO" id="GO:0005737">
    <property type="term" value="C:cytoplasm"/>
    <property type="evidence" value="ECO:0007669"/>
    <property type="project" value="TreeGrafter"/>
</dbReference>
<dbReference type="SUPFAM" id="SSF56281">
    <property type="entry name" value="Metallo-hydrolase/oxidoreductase"/>
    <property type="match status" value="1"/>
</dbReference>
<dbReference type="PIRSF" id="PIRSF038896">
    <property type="entry name" value="NAPE-PLD"/>
    <property type="match status" value="1"/>
</dbReference>
<dbReference type="InterPro" id="IPR001279">
    <property type="entry name" value="Metallo-B-lactamas"/>
</dbReference>
<dbReference type="Pfam" id="PF12706">
    <property type="entry name" value="Lactamase_B_2"/>
    <property type="match status" value="1"/>
</dbReference>
<dbReference type="InterPro" id="IPR036866">
    <property type="entry name" value="RibonucZ/Hydroxyglut_hydro"/>
</dbReference>
<gene>
    <name evidence="2" type="ORF">METZ01_LOCUS356528</name>
</gene>
<dbReference type="AlphaFoldDB" id="A0A382S166"/>
<dbReference type="GO" id="GO:0008270">
    <property type="term" value="F:zinc ion binding"/>
    <property type="evidence" value="ECO:0007669"/>
    <property type="project" value="InterPro"/>
</dbReference>